<accession>A0A1S1U2Z9</accession>
<sequence>MQRKTLFAGLLLGVLMVSTSVLTKIVTPTVKMSEGKPMLDLTALVPAEFGEWHEERDAAAAVVNPEAEAALAKIYTQTLARTYVNAAGERILLSVAYGDDQRGEATQAHRPEICYTAQGFAITSNDVGVLKAAERNIPVRRLVAVSGSRNEPITYWVTVGDRATLPGVGRKLLQLFYGLGGKVPDGLLFRVSSIQADKTAAYALQDQFVNALFAHIGKTPTEKLAGKFDD</sequence>
<evidence type="ECO:0000313" key="3">
    <source>
        <dbReference type="Proteomes" id="UP000179840"/>
    </source>
</evidence>
<dbReference type="Pfam" id="PF11984">
    <property type="entry name" value="DUF3485"/>
    <property type="match status" value="1"/>
</dbReference>
<dbReference type="NCBIfam" id="NF045609">
    <property type="entry name" value="EpsI_type_B"/>
    <property type="match status" value="1"/>
</dbReference>
<gene>
    <name evidence="2" type="ORF">AKG95_21155</name>
</gene>
<dbReference type="NCBIfam" id="TIGR02914">
    <property type="entry name" value="EpsI_fam"/>
    <property type="match status" value="1"/>
</dbReference>
<dbReference type="Proteomes" id="UP000179840">
    <property type="component" value="Unassembled WGS sequence"/>
</dbReference>
<evidence type="ECO:0000259" key="1">
    <source>
        <dbReference type="Pfam" id="PF11984"/>
    </source>
</evidence>
<proteinExistence type="predicted"/>
<feature type="domain" description="Methanolan biosynthesis EpsI" evidence="1">
    <location>
        <begin position="11"/>
        <end position="216"/>
    </location>
</feature>
<comment type="caution">
    <text evidence="2">The sequence shown here is derived from an EMBL/GenBank/DDBJ whole genome shotgun (WGS) entry which is preliminary data.</text>
</comment>
<name>A0A1S1U2Z9_9BURK</name>
<dbReference type="AlphaFoldDB" id="A0A1S1U2Z9"/>
<protein>
    <recommendedName>
        <fullName evidence="1">Methanolan biosynthesis EpsI domain-containing protein</fullName>
    </recommendedName>
</protein>
<dbReference type="EMBL" id="LFKP01000011">
    <property type="protein sequence ID" value="OHV94825.1"/>
    <property type="molecule type" value="Genomic_DNA"/>
</dbReference>
<evidence type="ECO:0000313" key="2">
    <source>
        <dbReference type="EMBL" id="OHV94825.1"/>
    </source>
</evidence>
<dbReference type="InterPro" id="IPR014263">
    <property type="entry name" value="Methanolan_biosynth_EpsI"/>
</dbReference>
<reference evidence="2 3" key="1">
    <citation type="submission" date="2015-06" db="EMBL/GenBank/DDBJ databases">
        <title>Draft genome sequencing of a biphenyl-degrading bacterium, Janthinobacterium lividum MEG1.</title>
        <authorList>
            <person name="Shimodaira J."/>
            <person name="Hatta T."/>
        </authorList>
    </citation>
    <scope>NUCLEOTIDE SEQUENCE [LARGE SCALE GENOMIC DNA]</scope>
    <source>
        <strain evidence="2 3">MEG1</strain>
    </source>
</reference>
<dbReference type="InterPro" id="IPR054653">
    <property type="entry name" value="EpsI_type_B_pred"/>
</dbReference>
<organism evidence="2 3">
    <name type="scientific">Janthinobacterium lividum</name>
    <dbReference type="NCBI Taxonomy" id="29581"/>
    <lineage>
        <taxon>Bacteria</taxon>
        <taxon>Pseudomonadati</taxon>
        <taxon>Pseudomonadota</taxon>
        <taxon>Betaproteobacteria</taxon>
        <taxon>Burkholderiales</taxon>
        <taxon>Oxalobacteraceae</taxon>
        <taxon>Janthinobacterium</taxon>
    </lineage>
</organism>